<dbReference type="InterPro" id="IPR011009">
    <property type="entry name" value="Kinase-like_dom_sf"/>
</dbReference>
<proteinExistence type="predicted"/>
<feature type="compositionally biased region" description="Basic and acidic residues" evidence="1">
    <location>
        <begin position="1938"/>
        <end position="1963"/>
    </location>
</feature>
<dbReference type="Gene3D" id="1.10.510.10">
    <property type="entry name" value="Transferase(Phosphotransferase) domain 1"/>
    <property type="match status" value="1"/>
</dbReference>
<dbReference type="SUPFAM" id="SSF81901">
    <property type="entry name" value="HCP-like"/>
    <property type="match status" value="3"/>
</dbReference>
<dbReference type="InterPro" id="IPR019734">
    <property type="entry name" value="TPR_rpt"/>
</dbReference>
<evidence type="ECO:0000256" key="1">
    <source>
        <dbReference type="SAM" id="MobiDB-lite"/>
    </source>
</evidence>
<dbReference type="Pfam" id="PF08238">
    <property type="entry name" value="Sel1"/>
    <property type="match status" value="9"/>
</dbReference>
<evidence type="ECO:0000313" key="3">
    <source>
        <dbReference type="EMBL" id="KAK8897941.1"/>
    </source>
</evidence>
<feature type="compositionally biased region" description="Acidic residues" evidence="1">
    <location>
        <begin position="309"/>
        <end position="330"/>
    </location>
</feature>
<comment type="caution">
    <text evidence="3">The sequence shown here is derived from an EMBL/GenBank/DDBJ whole genome shotgun (WGS) entry which is preliminary data.</text>
</comment>
<feature type="compositionally biased region" description="Acidic residues" evidence="1">
    <location>
        <begin position="266"/>
        <end position="282"/>
    </location>
</feature>
<dbReference type="InterPro" id="IPR008271">
    <property type="entry name" value="Ser/Thr_kinase_AS"/>
</dbReference>
<dbReference type="Proteomes" id="UP001470230">
    <property type="component" value="Unassembled WGS sequence"/>
</dbReference>
<dbReference type="SUPFAM" id="SSF56112">
    <property type="entry name" value="Protein kinase-like (PK-like)"/>
    <property type="match status" value="1"/>
</dbReference>
<dbReference type="InterPro" id="IPR032675">
    <property type="entry name" value="LRR_dom_sf"/>
</dbReference>
<dbReference type="InterPro" id="IPR052945">
    <property type="entry name" value="Mitotic_Regulator"/>
</dbReference>
<dbReference type="Gene3D" id="3.80.10.10">
    <property type="entry name" value="Ribonuclease Inhibitor"/>
    <property type="match status" value="2"/>
</dbReference>
<dbReference type="Pfam" id="PF00069">
    <property type="entry name" value="Pkinase"/>
    <property type="match status" value="1"/>
</dbReference>
<dbReference type="EMBL" id="JAPFFF010000001">
    <property type="protein sequence ID" value="KAK8897941.1"/>
    <property type="molecule type" value="Genomic_DNA"/>
</dbReference>
<feature type="compositionally biased region" description="Acidic residues" evidence="1">
    <location>
        <begin position="232"/>
        <end position="244"/>
    </location>
</feature>
<organism evidence="3 4">
    <name type="scientific">Tritrichomonas musculus</name>
    <dbReference type="NCBI Taxonomy" id="1915356"/>
    <lineage>
        <taxon>Eukaryota</taxon>
        <taxon>Metamonada</taxon>
        <taxon>Parabasalia</taxon>
        <taxon>Tritrichomonadida</taxon>
        <taxon>Tritrichomonadidae</taxon>
        <taxon>Tritrichomonas</taxon>
    </lineage>
</organism>
<sequence length="2211" mass="260851">MNYKKLEQEPVFYKLIWNTNVFDVPFNDLTSKINPDIYFEIKSKRQYQIKSDISENVLKNFVQYLTELEIPDFGVDNIYEYERLSNEFDIMKNLVNLYKNHMNYKFFPLQAENEELKKMIYTKSDILQQKTQNNQKIIYFLFFNKGIASYVKLKNKLLIRDACEEENVSLIDIYTRLKVEIDGITYILDEEKKTASVYAINSCNDSLILPPKINYNSEDYVITNIVDLPEQREEEEDPTVDETANDLNNKEEMKKDSTINETVSDANEEEEEEEEEAEEDLAASETANDLNNKEEMKKDSTINEAVSDVNEEEEEEEGEEGEEEEEEEYLPIEIPENYEGNLNIHSIEPNVLINGYDSTGLFIVPPNLSEFKEDWCAGDTEIIRVLVMPSNKHFINYDKYFVLGKSDQKSDIFDVLFFCNRDARIVIVPPFIKRIAPYAFYYCQRLRTVNFTEDSQLEIIDKCAFQDSGIRKISIPIHVKHIAEYAFSECSNLSKVDIDKNSELQSIGKEAFAHTILKSFLIPPSVTYFSSDCFYNGESIIVELMPNNQNYTYYENMFILKKSHPKSDIFDVLVFTNRFVTSAIIPSFVRIIESYAFNECRNIRTIRFADKTKLRKINDFAFINCSIPSITIPSTVTFIGEKAFSFCEQLEKFDFEPNSKLKSIMPNMFNFSSIETLVIPPTVDRLYEGWCYEAKKLKEIILMPNNPRFSMYNGTFLLGKSDIKNFDVLLFANRNIEKAEIPSFIKIIDSYSFANCLNLKNVFFSQDSELRIIKKYAFTETAIESIRIPPRVSQIDKYAFSIYAQNVEFTNNPNAIRIHHYAFNFERVHFYRKLYFQALPKRYEEMRKRIENDNLKQIYSQFIFLYFSYQFFHKENSVINQLMIINFLFESLKIHKFIVFNLYNRYLCKDYDGGDFVVDAIFCFESSFLIIEKIKVNLINEVINRLKKEKISLLNISKENNNKKETIDEKNISEEIQSFQRHFRFEIHKNQFLELSMSSIACYLIRRYYYPSSYFKDDSFFHFVGDLAIERTVKNSFLEIAKELYLRSISFDDLIESVSNYISKTNKIYSNANKKAKNNHFKKNDFIILRTIHPGYESAIYLVIHIKSLHVFTMKCVADYSSKEFQHEIDFCINYSHRCLNTFCGFLYEEETIIGFIYDFMCNGSLESYLSSNKNEIDDLFILTTINRILQSLIYLKSNYLVHRDLKPSNILLNHDFQPFLSDFETIRSIKEVQDSSSEIEFTSKFGSILYMSPEQYNDEPVSYSSDVYTFGLIIYFLYEKKKMRTCENEVKNNEVKQMTRAPKYIQDIYELCLKKSPEERPTHEKILSLLINEINSIDDMIQYLLNSNIEQELEIIIQYFIESMIALLNRHSSFHYYLQNLTLFLDVKRFQDSINRKYFRYILHSDEVCELGNDFYYGINVKRDYIIARKIYEKLAKKNNILALNQLGLIYTFGLSIQNDYEKSLKIFEFTASRKDPFGLLYVGLFHLFGLSVQQDFIKAKNYFELSVAGKNLDALYYLGLMHIHGLGVDKDYEKALHYFESAAKQDHSKTLCYLGNLYQDGIYIQKDIWKSKYYYKLAAQFDNSDALYGLGTLYEKGDVIEKDYQIAMYYFEMAAKLGNCKALNILGNYYLNGILVMKDYLSAIKYFFKSADLNNKEAIFNLGNIFFNGYGTKKNPAKAIKYFEISANLNFSDALLKLSRIHSNGEFKNIDISKAIFYLEKCINIQNELSFDTLFNIEYVSNKNLYLACNDLGLIYVTFYNDINKGIEFIKKAAFAEFPFAQSNFGLLNQFFLNDIKKAEYMYQRSSEHQFAIAEYNLGYLKEKEGQIDQSINYYKNVSEHEDVPLVFHGNVFYDKRLFISTQFIICLADFKLTSHFLSQSNFEEAKKYFIKSFPEKEEDNEEEEEEYDENDVFIHNYPFYFKLHYEMNRSEENHTEAFKPMKTNKSDSDSDEDNVKENSNKKLYKQKLNEAEKHKFDKEKEKLNDEKTDSYSDSDEDDQKVNSYRHSFRQKLDEIEKSLNEKFYSKEEKNNNDSGEEEFNGNDDPNSDVNLIQENLLNFYSRERQRNNFSKEEFRFVEENIRCDFEYMKSFILNIPILNFKNQPDLDLNKFMNINHKEPINSPFIVFDYAGDLFDFVIQNENLLKCFICAINDLIHTFEEILYKPPYTILFGRINIAKKNFMNQIINEALPLREEVNEKFYEGFQIDI</sequence>
<dbReference type="SUPFAM" id="SSF52058">
    <property type="entry name" value="L domain-like"/>
    <property type="match status" value="1"/>
</dbReference>
<feature type="compositionally biased region" description="Basic and acidic residues" evidence="1">
    <location>
        <begin position="291"/>
        <end position="301"/>
    </location>
</feature>
<feature type="compositionally biased region" description="Basic and acidic residues" evidence="1">
    <location>
        <begin position="248"/>
        <end position="258"/>
    </location>
</feature>
<dbReference type="InterPro" id="IPR000719">
    <property type="entry name" value="Prot_kinase_dom"/>
</dbReference>
<feature type="region of interest" description="Disordered" evidence="1">
    <location>
        <begin position="1938"/>
        <end position="2005"/>
    </location>
</feature>
<keyword evidence="4" id="KW-1185">Reference proteome</keyword>
<feature type="compositionally biased region" description="Basic and acidic residues" evidence="1">
    <location>
        <begin position="1970"/>
        <end position="1993"/>
    </location>
</feature>
<evidence type="ECO:0000259" key="2">
    <source>
        <dbReference type="PROSITE" id="PS50011"/>
    </source>
</evidence>
<reference evidence="3 4" key="1">
    <citation type="submission" date="2024-04" db="EMBL/GenBank/DDBJ databases">
        <title>Tritrichomonas musculus Genome.</title>
        <authorList>
            <person name="Alves-Ferreira E."/>
            <person name="Grigg M."/>
            <person name="Lorenzi H."/>
            <person name="Galac M."/>
        </authorList>
    </citation>
    <scope>NUCLEOTIDE SEQUENCE [LARGE SCALE GENOMIC DNA]</scope>
    <source>
        <strain evidence="3 4">EAF2021</strain>
    </source>
</reference>
<protein>
    <recommendedName>
        <fullName evidence="2">Protein kinase domain-containing protein</fullName>
    </recommendedName>
</protein>
<dbReference type="SMART" id="SM00671">
    <property type="entry name" value="SEL1"/>
    <property type="match status" value="12"/>
</dbReference>
<dbReference type="PANTHER" id="PTHR43628">
    <property type="entry name" value="ACTIVATOR OF C KINASE PROTEIN 1-RELATED"/>
    <property type="match status" value="1"/>
</dbReference>
<dbReference type="InterPro" id="IPR006597">
    <property type="entry name" value="Sel1-like"/>
</dbReference>
<dbReference type="Pfam" id="PF13306">
    <property type="entry name" value="LRR_5"/>
    <property type="match status" value="3"/>
</dbReference>
<dbReference type="SMART" id="SM00028">
    <property type="entry name" value="TPR"/>
    <property type="match status" value="3"/>
</dbReference>
<accession>A0ABR2L3K1</accession>
<evidence type="ECO:0000313" key="4">
    <source>
        <dbReference type="Proteomes" id="UP001470230"/>
    </source>
</evidence>
<dbReference type="InterPro" id="IPR011990">
    <property type="entry name" value="TPR-like_helical_dom_sf"/>
</dbReference>
<dbReference type="PROSITE" id="PS00108">
    <property type="entry name" value="PROTEIN_KINASE_ST"/>
    <property type="match status" value="1"/>
</dbReference>
<dbReference type="PANTHER" id="PTHR43628:SF1">
    <property type="entry name" value="CHITIN SYNTHASE REGULATORY FACTOR 2-RELATED"/>
    <property type="match status" value="1"/>
</dbReference>
<gene>
    <name evidence="3" type="ORF">M9Y10_000178</name>
</gene>
<name>A0ABR2L3K1_9EUKA</name>
<dbReference type="Gene3D" id="1.25.40.10">
    <property type="entry name" value="Tetratricopeptide repeat domain"/>
    <property type="match status" value="2"/>
</dbReference>
<dbReference type="PROSITE" id="PS50011">
    <property type="entry name" value="PROTEIN_KINASE_DOM"/>
    <property type="match status" value="1"/>
</dbReference>
<feature type="region of interest" description="Disordered" evidence="1">
    <location>
        <begin position="2022"/>
        <end position="2050"/>
    </location>
</feature>
<dbReference type="InterPro" id="IPR026906">
    <property type="entry name" value="LRR_5"/>
</dbReference>
<feature type="compositionally biased region" description="Basic and acidic residues" evidence="1">
    <location>
        <begin position="2022"/>
        <end position="2034"/>
    </location>
</feature>
<dbReference type="SMART" id="SM00220">
    <property type="entry name" value="S_TKc"/>
    <property type="match status" value="1"/>
</dbReference>
<feature type="region of interest" description="Disordered" evidence="1">
    <location>
        <begin position="229"/>
        <end position="330"/>
    </location>
</feature>
<feature type="domain" description="Protein kinase" evidence="2">
    <location>
        <begin position="1086"/>
        <end position="1345"/>
    </location>
</feature>